<dbReference type="EMBL" id="QQWO01000029">
    <property type="protein sequence ID" value="RSU98269.1"/>
    <property type="molecule type" value="Genomic_DNA"/>
</dbReference>
<dbReference type="InterPro" id="IPR014748">
    <property type="entry name" value="Enoyl-CoA_hydra_C"/>
</dbReference>
<dbReference type="PANTHER" id="PTHR43459:SF3">
    <property type="entry name" value="ENOYL-COA HYDRATASE ECHA15 (ENOYL HYDRASE) (UNSATURATED ACYL-COA HYDRATASE) (CROTONASE)-RELATED"/>
    <property type="match status" value="1"/>
</dbReference>
<dbReference type="AlphaFoldDB" id="A0A1L6J5F7"/>
<dbReference type="InterPro" id="IPR029045">
    <property type="entry name" value="ClpP/crotonase-like_dom_sf"/>
</dbReference>
<dbReference type="Proteomes" id="UP000286681">
    <property type="component" value="Unassembled WGS sequence"/>
</dbReference>
<dbReference type="EMBL" id="CP018820">
    <property type="protein sequence ID" value="APR51077.1"/>
    <property type="molecule type" value="Genomic_DNA"/>
</dbReference>
<proteinExistence type="inferred from homology"/>
<dbReference type="InterPro" id="IPR001753">
    <property type="entry name" value="Enoyl-CoA_hydra/iso"/>
</dbReference>
<reference evidence="4" key="2">
    <citation type="submission" date="2016-12" db="EMBL/GenBank/DDBJ databases">
        <title>Whole genome sequencing of Sphingomonas sp. ABOJV.</title>
        <authorList>
            <person name="Conlan S."/>
            <person name="Thomas P.J."/>
            <person name="Mullikin J."/>
            <person name="Palmore T.N."/>
            <person name="Frank K.M."/>
            <person name="Segre J.A."/>
        </authorList>
    </citation>
    <scope>NUCLEOTIDE SEQUENCE [LARGE SCALE GENOMIC DNA]</scope>
    <source>
        <strain evidence="4">ABOJV</strain>
    </source>
</reference>
<protein>
    <submittedName>
        <fullName evidence="3">Enoyl-CoA hydratase/isomerase family protein</fullName>
    </submittedName>
</protein>
<dbReference type="PANTHER" id="PTHR43459">
    <property type="entry name" value="ENOYL-COA HYDRATASE"/>
    <property type="match status" value="1"/>
</dbReference>
<dbReference type="STRING" id="93064.BRX40_00290"/>
<evidence type="ECO:0000313" key="3">
    <source>
        <dbReference type="EMBL" id="RSU98269.1"/>
    </source>
</evidence>
<accession>A0A1L6J5F7</accession>
<dbReference type="KEGG" id="skr:BRX40_00290"/>
<keyword evidence="4" id="KW-1185">Reference proteome</keyword>
<dbReference type="Proteomes" id="UP000185161">
    <property type="component" value="Chromosome"/>
</dbReference>
<dbReference type="OrthoDB" id="9802898at2"/>
<evidence type="ECO:0000313" key="4">
    <source>
        <dbReference type="Proteomes" id="UP000185161"/>
    </source>
</evidence>
<dbReference type="Gene3D" id="1.10.12.10">
    <property type="entry name" value="Lyase 2-enoyl-coa Hydratase, Chain A, domain 2"/>
    <property type="match status" value="1"/>
</dbReference>
<evidence type="ECO:0000256" key="1">
    <source>
        <dbReference type="ARBA" id="ARBA00005254"/>
    </source>
</evidence>
<reference evidence="3 5" key="3">
    <citation type="submission" date="2018-07" db="EMBL/GenBank/DDBJ databases">
        <title>Genomic and Epidemiologic Investigation of an Indolent Hospital Outbreak.</title>
        <authorList>
            <person name="Johnson R.C."/>
            <person name="Deming C."/>
            <person name="Conlan S."/>
            <person name="Zellmer C.J."/>
            <person name="Michelin A.V."/>
            <person name="Lee-Lin S."/>
            <person name="Thomas P.J."/>
            <person name="Park M."/>
            <person name="Weingarten R.A."/>
            <person name="Less J."/>
            <person name="Dekker J.P."/>
            <person name="Frank K.M."/>
            <person name="Musser K.A."/>
            <person name="Mcquiston J.R."/>
            <person name="Henderson D.K."/>
            <person name="Lau A.F."/>
            <person name="Palmore T.N."/>
            <person name="Segre J.A."/>
        </authorList>
    </citation>
    <scope>NUCLEOTIDE SEQUENCE [LARGE SCALE GENOMIC DNA]</scope>
    <source>
        <strain evidence="3 5">SK-NIH.Env10_0317</strain>
    </source>
</reference>
<reference evidence="2" key="1">
    <citation type="submission" date="2016-12" db="EMBL/GenBank/DDBJ databases">
        <title>Whole genome sequencing of Sphingomonas koreensis.</title>
        <authorList>
            <person name="Conlan S."/>
            <person name="Thomas P.J."/>
            <person name="Mullikin J."/>
            <person name="Palmore T.N."/>
            <person name="Frank K.M."/>
            <person name="Segre J.A."/>
        </authorList>
    </citation>
    <scope>NUCLEOTIDE SEQUENCE</scope>
    <source>
        <strain evidence="2">ABOJV</strain>
    </source>
</reference>
<gene>
    <name evidence="2" type="ORF">BRX40_00290</name>
    <name evidence="3" type="ORF">CA257_21830</name>
</gene>
<comment type="similarity">
    <text evidence="1">Belongs to the enoyl-CoA hydratase/isomerase family.</text>
</comment>
<dbReference type="GO" id="GO:0003824">
    <property type="term" value="F:catalytic activity"/>
    <property type="evidence" value="ECO:0007669"/>
    <property type="project" value="UniProtKB-ARBA"/>
</dbReference>
<organism evidence="2 4">
    <name type="scientific">Sphingomonas koreensis</name>
    <dbReference type="NCBI Taxonomy" id="93064"/>
    <lineage>
        <taxon>Bacteria</taxon>
        <taxon>Pseudomonadati</taxon>
        <taxon>Pseudomonadota</taxon>
        <taxon>Alphaproteobacteria</taxon>
        <taxon>Sphingomonadales</taxon>
        <taxon>Sphingomonadaceae</taxon>
        <taxon>Sphingomonas</taxon>
    </lineage>
</organism>
<dbReference type="Gene3D" id="3.90.226.10">
    <property type="entry name" value="2-enoyl-CoA Hydratase, Chain A, domain 1"/>
    <property type="match status" value="1"/>
</dbReference>
<name>A0A1L6J5F7_9SPHN</name>
<dbReference type="SUPFAM" id="SSF52096">
    <property type="entry name" value="ClpP/crotonase"/>
    <property type="match status" value="1"/>
</dbReference>
<dbReference type="GeneID" id="44130993"/>
<evidence type="ECO:0000313" key="5">
    <source>
        <dbReference type="Proteomes" id="UP000286681"/>
    </source>
</evidence>
<dbReference type="Pfam" id="PF00378">
    <property type="entry name" value="ECH_1"/>
    <property type="match status" value="1"/>
</dbReference>
<evidence type="ECO:0000313" key="2">
    <source>
        <dbReference type="EMBL" id="APR51077.1"/>
    </source>
</evidence>
<dbReference type="CDD" id="cd06558">
    <property type="entry name" value="crotonase-like"/>
    <property type="match status" value="1"/>
</dbReference>
<dbReference type="RefSeq" id="WP_075150274.1">
    <property type="nucleotide sequence ID" value="NZ_CP018820.1"/>
</dbReference>
<sequence length="267" mass="29287">MKFDYSRYDKLSVQLDDAVLRLTLNRPEKRNIIDDPVNEQISDAFHDATFDERVRCVVLSGEGKSFCGGGDFAQMKRKVEDPGLFFKGIWNSRRLVYTVLDCPKPTIARIHGHAMGLGATLPLLCDFVVATDDTKIADPHVNIGLVAGDGGSLIWPQMMGYAKARKFLMLGEPITGREAADLGLIAESVPTLEEATALADRWVDKLANGASMSIYGTKMTINQPLRQLAHAAMDTGMAYEGLSNISRDHAEAIEAIGEKRKPNFSGE</sequence>